<comment type="caution">
    <text evidence="19">The sequence shown here is derived from an EMBL/GenBank/DDBJ whole genome shotgun (WGS) entry which is preliminary data.</text>
</comment>
<comment type="similarity">
    <text evidence="3">Belongs to the FPG family.</text>
</comment>
<proteinExistence type="inferred from homology"/>
<evidence type="ECO:0000256" key="1">
    <source>
        <dbReference type="ARBA" id="ARBA00001668"/>
    </source>
</evidence>
<dbReference type="InterPro" id="IPR015887">
    <property type="entry name" value="DNA_glyclase_Znf_dom_DNA_BS"/>
</dbReference>
<dbReference type="GO" id="GO:0008270">
    <property type="term" value="F:zinc ion binding"/>
    <property type="evidence" value="ECO:0007669"/>
    <property type="project" value="UniProtKB-KW"/>
</dbReference>
<sequence length="294" mass="32820">MPELPEVETVKNVTAPQICGRRIERVALNRGDVIAHPAPDDFVRLATGRAVTGMGRRGKFLRFFLDDGAEMVLHLRMTGRLLAVPPEFPAEKHTHVVFSLSGRLQLRFADVRRFGRFWLLRKGEKDCTGMNDLGLEPFDAALTPVWLKERLGASRRAVKTCLLDQSVVAGIGNIYSDEILFAARIRPTRAASSLSRPEWEGLARAVREVMRFHVEQIAVSAEEFLRGRGTEYRNTPLLKVYGRDGDPCPVCGATLQRAVVGGRSSVFCPRCQKRSGTKVPSLRQEAAEKIKDVR</sequence>
<evidence type="ECO:0000256" key="13">
    <source>
        <dbReference type="ARBA" id="ARBA00023268"/>
    </source>
</evidence>
<dbReference type="CDD" id="cd08966">
    <property type="entry name" value="EcFpg-like_N"/>
    <property type="match status" value="1"/>
</dbReference>
<dbReference type="InterPro" id="IPR000214">
    <property type="entry name" value="Znf_DNA_glyclase/AP_lyase"/>
</dbReference>
<dbReference type="InterPro" id="IPR012319">
    <property type="entry name" value="FPG_cat"/>
</dbReference>
<evidence type="ECO:0000256" key="9">
    <source>
        <dbReference type="ARBA" id="ARBA00022833"/>
    </source>
</evidence>
<dbReference type="GO" id="GO:0003684">
    <property type="term" value="F:damaged DNA binding"/>
    <property type="evidence" value="ECO:0007669"/>
    <property type="project" value="InterPro"/>
</dbReference>
<feature type="domain" description="Formamidopyrimidine-DNA glycosylase catalytic" evidence="18">
    <location>
        <begin position="2"/>
        <end position="115"/>
    </location>
</feature>
<dbReference type="Pfam" id="PF06827">
    <property type="entry name" value="zf-FPG_IleRS"/>
    <property type="match status" value="1"/>
</dbReference>
<dbReference type="InterPro" id="IPR035937">
    <property type="entry name" value="FPG_N"/>
</dbReference>
<keyword evidence="10" id="KW-0238">DNA-binding</keyword>
<dbReference type="FunFam" id="1.10.8.50:FF:000003">
    <property type="entry name" value="Formamidopyrimidine-DNA glycosylase"/>
    <property type="match status" value="1"/>
</dbReference>
<dbReference type="NCBIfam" id="NF002211">
    <property type="entry name" value="PRK01103.1"/>
    <property type="match status" value="1"/>
</dbReference>
<dbReference type="NCBIfam" id="TIGR00577">
    <property type="entry name" value="fpg"/>
    <property type="match status" value="1"/>
</dbReference>
<keyword evidence="20" id="KW-1185">Reference proteome</keyword>
<dbReference type="AlphaFoldDB" id="A0A6L5YBE1"/>
<name>A0A6L5YBE1_9BACT</name>
<keyword evidence="8 19" id="KW-0378">Hydrolase</keyword>
<dbReference type="GO" id="GO:0006284">
    <property type="term" value="P:base-excision repair"/>
    <property type="evidence" value="ECO:0007669"/>
    <property type="project" value="InterPro"/>
</dbReference>
<dbReference type="SMART" id="SM01232">
    <property type="entry name" value="H2TH"/>
    <property type="match status" value="1"/>
</dbReference>
<dbReference type="Pfam" id="PF06831">
    <property type="entry name" value="H2TH"/>
    <property type="match status" value="1"/>
</dbReference>
<dbReference type="Proteomes" id="UP000473699">
    <property type="component" value="Unassembled WGS sequence"/>
</dbReference>
<reference evidence="19 20" key="1">
    <citation type="submission" date="2019-08" db="EMBL/GenBank/DDBJ databases">
        <title>In-depth cultivation of the pig gut microbiome towards novel bacterial diversity and tailored functional studies.</title>
        <authorList>
            <person name="Wylensek D."/>
            <person name="Hitch T.C.A."/>
            <person name="Clavel T."/>
        </authorList>
    </citation>
    <scope>NUCLEOTIDE SEQUENCE [LARGE SCALE GENOMIC DNA]</scope>
    <source>
        <strain evidence="19 20">SM-530-WT-4B</strain>
    </source>
</reference>
<evidence type="ECO:0000259" key="18">
    <source>
        <dbReference type="PROSITE" id="PS51068"/>
    </source>
</evidence>
<dbReference type="SUPFAM" id="SSF57716">
    <property type="entry name" value="Glucocorticoid receptor-like (DNA-binding domain)"/>
    <property type="match status" value="1"/>
</dbReference>
<evidence type="ECO:0000256" key="6">
    <source>
        <dbReference type="ARBA" id="ARBA00022763"/>
    </source>
</evidence>
<gene>
    <name evidence="19" type="primary">mutM</name>
    <name evidence="19" type="ORF">FYJ74_05815</name>
</gene>
<feature type="domain" description="FPG-type" evidence="17">
    <location>
        <begin position="239"/>
        <end position="273"/>
    </location>
</feature>
<evidence type="ECO:0000256" key="12">
    <source>
        <dbReference type="ARBA" id="ARBA00023239"/>
    </source>
</evidence>
<dbReference type="SMART" id="SM00898">
    <property type="entry name" value="Fapy_DNA_glyco"/>
    <property type="match status" value="1"/>
</dbReference>
<evidence type="ECO:0000313" key="20">
    <source>
        <dbReference type="Proteomes" id="UP000473699"/>
    </source>
</evidence>
<organism evidence="19 20">
    <name type="scientific">Pyramidobacter porci</name>
    <dbReference type="NCBI Taxonomy" id="2605789"/>
    <lineage>
        <taxon>Bacteria</taxon>
        <taxon>Thermotogati</taxon>
        <taxon>Synergistota</taxon>
        <taxon>Synergistia</taxon>
        <taxon>Synergistales</taxon>
        <taxon>Dethiosulfovibrionaceae</taxon>
        <taxon>Pyramidobacter</taxon>
    </lineage>
</organism>
<dbReference type="InterPro" id="IPR010979">
    <property type="entry name" value="Ribosomal_uS13-like_H2TH"/>
</dbReference>
<evidence type="ECO:0000313" key="19">
    <source>
        <dbReference type="EMBL" id="MST55550.1"/>
    </source>
</evidence>
<keyword evidence="9" id="KW-0862">Zinc</keyword>
<comment type="cofactor">
    <cofactor evidence="2">
        <name>Zn(2+)</name>
        <dbReference type="ChEBI" id="CHEBI:29105"/>
    </cofactor>
</comment>
<dbReference type="PANTHER" id="PTHR22993:SF9">
    <property type="entry name" value="FORMAMIDOPYRIMIDINE-DNA GLYCOSYLASE"/>
    <property type="match status" value="1"/>
</dbReference>
<dbReference type="InterPro" id="IPR015886">
    <property type="entry name" value="H2TH_FPG"/>
</dbReference>
<dbReference type="InterPro" id="IPR020629">
    <property type="entry name" value="FPG_Glyclase"/>
</dbReference>
<keyword evidence="11" id="KW-0234">DNA repair</keyword>
<dbReference type="Gene3D" id="1.10.8.50">
    <property type="match status" value="1"/>
</dbReference>
<evidence type="ECO:0000256" key="10">
    <source>
        <dbReference type="ARBA" id="ARBA00023125"/>
    </source>
</evidence>
<dbReference type="EMBL" id="VUNH01000005">
    <property type="protein sequence ID" value="MST55550.1"/>
    <property type="molecule type" value="Genomic_DNA"/>
</dbReference>
<comment type="catalytic activity">
    <reaction evidence="1">
        <text>Hydrolysis of DNA containing ring-opened 7-methylguanine residues, releasing 2,6-diamino-4-hydroxy-5-(N-methyl)formamidopyrimidine.</text>
        <dbReference type="EC" id="3.2.2.23"/>
    </reaction>
</comment>
<dbReference type="EC" id="4.2.99.18" evidence="19"/>
<evidence type="ECO:0000256" key="3">
    <source>
        <dbReference type="ARBA" id="ARBA00009409"/>
    </source>
</evidence>
<accession>A0A6L5YBE1</accession>
<dbReference type="GO" id="GO:0034039">
    <property type="term" value="F:8-oxo-7,8-dihydroguanine DNA N-glycosylase activity"/>
    <property type="evidence" value="ECO:0007669"/>
    <property type="project" value="TreeGrafter"/>
</dbReference>
<evidence type="ECO:0000256" key="2">
    <source>
        <dbReference type="ARBA" id="ARBA00001947"/>
    </source>
</evidence>
<keyword evidence="14 19" id="KW-0326">Glycosidase</keyword>
<dbReference type="EC" id="3.2.2.23" evidence="19"/>
<evidence type="ECO:0000256" key="11">
    <source>
        <dbReference type="ARBA" id="ARBA00023204"/>
    </source>
</evidence>
<evidence type="ECO:0000256" key="16">
    <source>
        <dbReference type="PROSITE-ProRule" id="PRU00391"/>
    </source>
</evidence>
<dbReference type="PROSITE" id="PS01242">
    <property type="entry name" value="ZF_FPG_1"/>
    <property type="match status" value="1"/>
</dbReference>
<dbReference type="SUPFAM" id="SSF46946">
    <property type="entry name" value="S13-like H2TH domain"/>
    <property type="match status" value="1"/>
</dbReference>
<dbReference type="Pfam" id="PF01149">
    <property type="entry name" value="Fapy_DNA_glyco"/>
    <property type="match status" value="1"/>
</dbReference>
<dbReference type="GO" id="GO:0140078">
    <property type="term" value="F:class I DNA-(apurinic or apyrimidinic site) endonuclease activity"/>
    <property type="evidence" value="ECO:0007669"/>
    <property type="project" value="UniProtKB-EC"/>
</dbReference>
<comment type="catalytic activity">
    <reaction evidence="15">
        <text>2'-deoxyribonucleotide-(2'-deoxyribose 5'-phosphate)-2'-deoxyribonucleotide-DNA = a 3'-end 2'-deoxyribonucleotide-(2,3-dehydro-2,3-deoxyribose 5'-phosphate)-DNA + a 5'-end 5'-phospho-2'-deoxyribonucleoside-DNA + H(+)</text>
        <dbReference type="Rhea" id="RHEA:66592"/>
        <dbReference type="Rhea" id="RHEA-COMP:13180"/>
        <dbReference type="Rhea" id="RHEA-COMP:16897"/>
        <dbReference type="Rhea" id="RHEA-COMP:17067"/>
        <dbReference type="ChEBI" id="CHEBI:15378"/>
        <dbReference type="ChEBI" id="CHEBI:136412"/>
        <dbReference type="ChEBI" id="CHEBI:157695"/>
        <dbReference type="ChEBI" id="CHEBI:167181"/>
        <dbReference type="EC" id="4.2.99.18"/>
    </reaction>
</comment>
<dbReference type="PANTHER" id="PTHR22993">
    <property type="entry name" value="FORMAMIDOPYRIMIDINE-DNA GLYCOSYLASE"/>
    <property type="match status" value="1"/>
</dbReference>
<dbReference type="PROSITE" id="PS51066">
    <property type="entry name" value="ZF_FPG_2"/>
    <property type="match status" value="1"/>
</dbReference>
<keyword evidence="12 19" id="KW-0456">Lyase</keyword>
<dbReference type="InterPro" id="IPR010663">
    <property type="entry name" value="Znf_FPG/IleRS"/>
</dbReference>
<protein>
    <submittedName>
        <fullName evidence="19">Bifunctional DNA-formamidopyrimidine glycosylase/DNA-(Apurinic or apyrimidinic site) lyase</fullName>
        <ecNumber evidence="19">3.2.2.23</ecNumber>
        <ecNumber evidence="19">4.2.99.18</ecNumber>
    </submittedName>
</protein>
<evidence type="ECO:0000256" key="7">
    <source>
        <dbReference type="ARBA" id="ARBA00022771"/>
    </source>
</evidence>
<dbReference type="Gene3D" id="3.20.190.10">
    <property type="entry name" value="MutM-like, N-terminal"/>
    <property type="match status" value="1"/>
</dbReference>
<evidence type="ECO:0000256" key="15">
    <source>
        <dbReference type="ARBA" id="ARBA00044632"/>
    </source>
</evidence>
<dbReference type="RefSeq" id="WP_326830883.1">
    <property type="nucleotide sequence ID" value="NZ_VUNH01000005.1"/>
</dbReference>
<evidence type="ECO:0000256" key="4">
    <source>
        <dbReference type="ARBA" id="ARBA00011245"/>
    </source>
</evidence>
<keyword evidence="13" id="KW-0511">Multifunctional enzyme</keyword>
<evidence type="ECO:0000256" key="5">
    <source>
        <dbReference type="ARBA" id="ARBA00022723"/>
    </source>
</evidence>
<keyword evidence="7 16" id="KW-0863">Zinc-finger</keyword>
<dbReference type="SUPFAM" id="SSF81624">
    <property type="entry name" value="N-terminal domain of MutM-like DNA repair proteins"/>
    <property type="match status" value="1"/>
</dbReference>
<evidence type="ECO:0000256" key="8">
    <source>
        <dbReference type="ARBA" id="ARBA00022801"/>
    </source>
</evidence>
<keyword evidence="5" id="KW-0479">Metal-binding</keyword>
<keyword evidence="6" id="KW-0227">DNA damage</keyword>
<evidence type="ECO:0000256" key="14">
    <source>
        <dbReference type="ARBA" id="ARBA00023295"/>
    </source>
</evidence>
<evidence type="ECO:0000259" key="17">
    <source>
        <dbReference type="PROSITE" id="PS51066"/>
    </source>
</evidence>
<comment type="subunit">
    <text evidence="4">Monomer.</text>
</comment>
<dbReference type="PROSITE" id="PS51068">
    <property type="entry name" value="FPG_CAT"/>
    <property type="match status" value="1"/>
</dbReference>